<dbReference type="NCBIfam" id="NF000539">
    <property type="entry name" value="plantaricin"/>
    <property type="match status" value="1"/>
</dbReference>
<comment type="caution">
    <text evidence="1">The sequence shown here is derived from an EMBL/GenBank/DDBJ whole genome shotgun (WGS) entry which is preliminary data.</text>
</comment>
<reference evidence="1 2" key="1">
    <citation type="submission" date="2019-01" db="EMBL/GenBank/DDBJ databases">
        <title>Draft genome sequence of heavy metal resistant Bacillus cereus NWUAB01.</title>
        <authorList>
            <person name="Babalola O."/>
            <person name="Aremu B.R."/>
            <person name="Ayangbenro A.S."/>
        </authorList>
    </citation>
    <scope>NUCLEOTIDE SEQUENCE [LARGE SCALE GENOMIC DNA]</scope>
    <source>
        <strain evidence="1 2">NWUAB01</strain>
    </source>
</reference>
<sequence>MKELLKNPVLQNKYSMKEKNPAGDLLQEVNEQEMQEVNGGVLGPAESRAIARKMGLGNNYGSMCTVSAECMFTISCGS</sequence>
<name>A0A9X8IVI3_BACCE</name>
<dbReference type="Proteomes" id="UP000253597">
    <property type="component" value="Unassembled WGS sequence"/>
</dbReference>
<gene>
    <name evidence="1" type="ORF">DR116_0024350</name>
</gene>
<dbReference type="AlphaFoldDB" id="A0A9X8IVI3"/>
<dbReference type="RefSeq" id="WP_124749682.1">
    <property type="nucleotide sequence ID" value="NZ_QNGD03000014.1"/>
</dbReference>
<protein>
    <submittedName>
        <fullName evidence="1">Plantaricin C family lantibiotic</fullName>
    </submittedName>
</protein>
<evidence type="ECO:0000313" key="2">
    <source>
        <dbReference type="Proteomes" id="UP000253597"/>
    </source>
</evidence>
<dbReference type="EMBL" id="QNGD03000014">
    <property type="protein sequence ID" value="RWQ71006.1"/>
    <property type="molecule type" value="Genomic_DNA"/>
</dbReference>
<organism evidence="1 2">
    <name type="scientific">Bacillus cereus</name>
    <dbReference type="NCBI Taxonomy" id="1396"/>
    <lineage>
        <taxon>Bacteria</taxon>
        <taxon>Bacillati</taxon>
        <taxon>Bacillota</taxon>
        <taxon>Bacilli</taxon>
        <taxon>Bacillales</taxon>
        <taxon>Bacillaceae</taxon>
        <taxon>Bacillus</taxon>
        <taxon>Bacillus cereus group</taxon>
    </lineage>
</organism>
<evidence type="ECO:0000313" key="1">
    <source>
        <dbReference type="EMBL" id="RWQ71006.1"/>
    </source>
</evidence>
<accession>A0A9X8IVI3</accession>
<proteinExistence type="predicted"/>